<evidence type="ECO:0000259" key="1">
    <source>
        <dbReference type="Pfam" id="PF04991"/>
    </source>
</evidence>
<dbReference type="RefSeq" id="WP_115753497.1">
    <property type="nucleotide sequence ID" value="NZ_LARY01000002.1"/>
</dbReference>
<comment type="caution">
    <text evidence="2">The sequence shown here is derived from an EMBL/GenBank/DDBJ whole genome shotgun (WGS) entry which is preliminary data.</text>
</comment>
<feature type="domain" description="LicD/FKTN/FKRP nucleotidyltransferase" evidence="1">
    <location>
        <begin position="26"/>
        <end position="249"/>
    </location>
</feature>
<dbReference type="PANTHER" id="PTHR43404">
    <property type="entry name" value="LIPOPOLYSACCHARIDE CHOLINEPHOSPHOTRANSFERASE LICD"/>
    <property type="match status" value="1"/>
</dbReference>
<keyword evidence="3" id="KW-1185">Reference proteome</keyword>
<gene>
    <name evidence="2" type="ORF">UR08_09955</name>
</gene>
<dbReference type="PANTHER" id="PTHR43404:SF2">
    <property type="entry name" value="LIPOPOLYSACCHARIDE CHOLINEPHOSPHOTRANSFERASE LICD"/>
    <property type="match status" value="1"/>
</dbReference>
<sequence length="274" mass="31600">MQTEQEILERLKQTELSILIEVAELCDKYKLKYYLMGGTLLGAVRHGGFIPWDDDIDIAMPRADFEAFQEIAARELPKSLFLHYGTTDPHYYLPIIKIKKNHTVFQEENISAKVRHSGIFIDIFPLDDVAKDHGAFFHIKGRIIKHLKGLLFLKENAKTAAGNIGIAKKLMLGLARPISTKRVFSWLTGIMKYGQNEDAPYYVNYGSQYGYQKQTMLKEIYDPAEVVQFEGYNFKAPKQTALFLKKIYGENYMALPPVEKRITHKPTRIQFEEE</sequence>
<dbReference type="InterPro" id="IPR007074">
    <property type="entry name" value="LicD/FKTN/FKRP_NTP_transf"/>
</dbReference>
<dbReference type="GO" id="GO:0009100">
    <property type="term" value="P:glycoprotein metabolic process"/>
    <property type="evidence" value="ECO:0007669"/>
    <property type="project" value="UniProtKB-ARBA"/>
</dbReference>
<dbReference type="InterPro" id="IPR052942">
    <property type="entry name" value="LPS_cholinephosphotransferase"/>
</dbReference>
<evidence type="ECO:0000313" key="3">
    <source>
        <dbReference type="Proteomes" id="UP000257055"/>
    </source>
</evidence>
<evidence type="ECO:0000313" key="2">
    <source>
        <dbReference type="EMBL" id="RDX01242.1"/>
    </source>
</evidence>
<proteinExistence type="predicted"/>
<name>A0A3D8TRB8_9LIST</name>
<accession>A0A3D8TRB8</accession>
<reference evidence="3" key="1">
    <citation type="submission" date="2015-04" db="EMBL/GenBank/DDBJ databases">
        <authorList>
            <person name="Schardt J."/>
            <person name="Mueller-Herbst S."/>
            <person name="Scherer S."/>
            <person name="Huptas C."/>
        </authorList>
    </citation>
    <scope>NUCLEOTIDE SEQUENCE [LARGE SCALE GENOMIC DNA]</scope>
    <source>
        <strain evidence="3">Kiel-L1</strain>
    </source>
</reference>
<dbReference type="EMBL" id="LARY01000002">
    <property type="protein sequence ID" value="RDX01242.1"/>
    <property type="molecule type" value="Genomic_DNA"/>
</dbReference>
<organism evidence="2 3">
    <name type="scientific">Listeria kieliensis</name>
    <dbReference type="NCBI Taxonomy" id="1621700"/>
    <lineage>
        <taxon>Bacteria</taxon>
        <taxon>Bacillati</taxon>
        <taxon>Bacillota</taxon>
        <taxon>Bacilli</taxon>
        <taxon>Bacillales</taxon>
        <taxon>Listeriaceae</taxon>
        <taxon>Listeria</taxon>
    </lineage>
</organism>
<protein>
    <recommendedName>
        <fullName evidence="1">LicD/FKTN/FKRP nucleotidyltransferase domain-containing protein</fullName>
    </recommendedName>
</protein>
<dbReference type="Proteomes" id="UP000257055">
    <property type="component" value="Unassembled WGS sequence"/>
</dbReference>
<dbReference type="Pfam" id="PF04991">
    <property type="entry name" value="LicD"/>
    <property type="match status" value="1"/>
</dbReference>
<dbReference type="AlphaFoldDB" id="A0A3D8TRB8"/>